<dbReference type="Gene3D" id="3.80.10.10">
    <property type="entry name" value="Ribonuclease Inhibitor"/>
    <property type="match status" value="1"/>
</dbReference>
<dbReference type="OrthoDB" id="9802799at2759"/>
<keyword evidence="1" id="KW-0433">Leucine-rich repeat</keyword>
<dbReference type="Pfam" id="PF13855">
    <property type="entry name" value="LRR_8"/>
    <property type="match status" value="1"/>
</dbReference>
<feature type="non-terminal residue" evidence="3">
    <location>
        <position position="1"/>
    </location>
</feature>
<dbReference type="Proteomes" id="UP000242450">
    <property type="component" value="Chromosome 26"/>
</dbReference>
<dbReference type="InterPro" id="IPR032675">
    <property type="entry name" value="LRR_dom_sf"/>
</dbReference>
<dbReference type="EMBL" id="MKHE01000026">
    <property type="protein sequence ID" value="OWK01870.1"/>
    <property type="molecule type" value="Genomic_DNA"/>
</dbReference>
<evidence type="ECO:0000256" key="2">
    <source>
        <dbReference type="ARBA" id="ARBA00022737"/>
    </source>
</evidence>
<dbReference type="AlphaFoldDB" id="A0A212C7A8"/>
<dbReference type="PROSITE" id="PS51450">
    <property type="entry name" value="LRR"/>
    <property type="match status" value="1"/>
</dbReference>
<reference evidence="3 4" key="1">
    <citation type="journal article" date="2018" name="Mol. Genet. Genomics">
        <title>The red deer Cervus elaphus genome CerEla1.0: sequencing, annotating, genes, and chromosomes.</title>
        <authorList>
            <person name="Bana N.A."/>
            <person name="Nyiri A."/>
            <person name="Nagy J."/>
            <person name="Frank K."/>
            <person name="Nagy T."/>
            <person name="Steger V."/>
            <person name="Schiller M."/>
            <person name="Lakatos P."/>
            <person name="Sugar L."/>
            <person name="Horn P."/>
            <person name="Barta E."/>
            <person name="Orosz L."/>
        </authorList>
    </citation>
    <scope>NUCLEOTIDE SEQUENCE [LARGE SCALE GENOMIC DNA]</scope>
    <source>
        <strain evidence="3">Hungarian</strain>
    </source>
</reference>
<keyword evidence="2" id="KW-0677">Repeat</keyword>
<dbReference type="InterPro" id="IPR003591">
    <property type="entry name" value="Leu-rich_rpt_typical-subtyp"/>
</dbReference>
<evidence type="ECO:0000313" key="3">
    <source>
        <dbReference type="EMBL" id="OWK01870.1"/>
    </source>
</evidence>
<dbReference type="InterPro" id="IPR001611">
    <property type="entry name" value="Leu-rich_rpt"/>
</dbReference>
<dbReference type="SMART" id="SM00369">
    <property type="entry name" value="LRR_TYP"/>
    <property type="match status" value="1"/>
</dbReference>
<protein>
    <submittedName>
        <fullName evidence="3">Uncharacterized protein</fullName>
    </submittedName>
</protein>
<dbReference type="SUPFAM" id="SSF52058">
    <property type="entry name" value="L domain-like"/>
    <property type="match status" value="1"/>
</dbReference>
<evidence type="ECO:0000313" key="4">
    <source>
        <dbReference type="Proteomes" id="UP000242450"/>
    </source>
</evidence>
<accession>A0A212C7A8</accession>
<dbReference type="PANTHER" id="PTHR24366">
    <property type="entry name" value="IG(IMMUNOGLOBULIN) AND LRR(LEUCINE RICH REPEAT) DOMAINS"/>
    <property type="match status" value="1"/>
</dbReference>
<gene>
    <name evidence="3" type="ORF">Celaphus_00019119</name>
</gene>
<comment type="caution">
    <text evidence="3">The sequence shown here is derived from an EMBL/GenBank/DDBJ whole genome shotgun (WGS) entry which is preliminary data.</text>
</comment>
<keyword evidence="4" id="KW-1185">Reference proteome</keyword>
<proteinExistence type="predicted"/>
<sequence>YLYKNEIQAIDRQAFKGLASLEQLYLHFNQIETLDPESFQHLPKLERL</sequence>
<name>A0A212C7A8_CEREH</name>
<organism evidence="3 4">
    <name type="scientific">Cervus elaphus hippelaphus</name>
    <name type="common">European red deer</name>
    <dbReference type="NCBI Taxonomy" id="46360"/>
    <lineage>
        <taxon>Eukaryota</taxon>
        <taxon>Metazoa</taxon>
        <taxon>Chordata</taxon>
        <taxon>Craniata</taxon>
        <taxon>Vertebrata</taxon>
        <taxon>Euteleostomi</taxon>
        <taxon>Mammalia</taxon>
        <taxon>Eutheria</taxon>
        <taxon>Laurasiatheria</taxon>
        <taxon>Artiodactyla</taxon>
        <taxon>Ruminantia</taxon>
        <taxon>Pecora</taxon>
        <taxon>Cervidae</taxon>
        <taxon>Cervinae</taxon>
        <taxon>Cervus</taxon>
    </lineage>
</organism>
<dbReference type="PANTHER" id="PTHR24366:SF96">
    <property type="entry name" value="LEUCINE RICH REPEAT CONTAINING 53"/>
    <property type="match status" value="1"/>
</dbReference>
<evidence type="ECO:0000256" key="1">
    <source>
        <dbReference type="ARBA" id="ARBA00022614"/>
    </source>
</evidence>